<dbReference type="SUPFAM" id="SSF51905">
    <property type="entry name" value="FAD/NAD(P)-binding domain"/>
    <property type="match status" value="1"/>
</dbReference>
<proteinExistence type="predicted"/>
<feature type="domain" description="FAD-binding" evidence="6">
    <location>
        <begin position="125"/>
        <end position="387"/>
    </location>
</feature>
<dbReference type="PANTHER" id="PTHR46972">
    <property type="entry name" value="MONOOXYGENASE ASQM-RELATED"/>
    <property type="match status" value="1"/>
</dbReference>
<dbReference type="Proteomes" id="UP000315783">
    <property type="component" value="Unassembled WGS sequence"/>
</dbReference>
<evidence type="ECO:0000256" key="2">
    <source>
        <dbReference type="ARBA" id="ARBA00022827"/>
    </source>
</evidence>
<keyword evidence="5" id="KW-0472">Membrane</keyword>
<gene>
    <name evidence="7" type="ORF">IF1G_04295</name>
</gene>
<evidence type="ECO:0000313" key="8">
    <source>
        <dbReference type="Proteomes" id="UP000315783"/>
    </source>
</evidence>
<dbReference type="Gene3D" id="3.50.50.60">
    <property type="entry name" value="FAD/NAD(P)-binding domain"/>
    <property type="match status" value="1"/>
</dbReference>
<sequence>MNRHTMSAGISPCHFLSGKTIVVVGAGISGSAFVASLRCLWDPAVSFPEIVVFDRDTQGTYERRGGYSLSLVGNHVSGGLVALNKMGLLADTLRNTIAGVGGAGSFTLWTSSWRVLTRRRRPAADGMPTTSVRISPNEIQRILLAAAHLDNENSVYWNTRCISVAKLSTGRLLIEVIQGDDSESDFMECDLLVAADGANSKIRTYLRPNDALEYTGAVMRTGVSRFSEALPEEIGRNWGFVLSGNGTSCFVSPVGEKDLQWAIGHFENQVPTNIRGLDHAKRVIKRASGLGSNIAEPFQTILSQTDPNTVMCINAHDKLPFQHSEIGTMPVIFIGDSNHALSPFAGYGANLGLRDAWDLAEELVNGSSLEEAVEAYDRISFPRAVKACRDARKRLRDGHSTGLRYLVLVLMLFLCRVCRWVLGR</sequence>
<reference evidence="7 8" key="1">
    <citation type="journal article" date="2019" name="Appl. Microbiol. Biotechnol.">
        <title>Genome sequence of Isaria javanica and comparative genome analysis insights into family S53 peptidase evolution in fungal entomopathogens.</title>
        <authorList>
            <person name="Lin R."/>
            <person name="Zhang X."/>
            <person name="Xin B."/>
            <person name="Zou M."/>
            <person name="Gao Y."/>
            <person name="Qin F."/>
            <person name="Hu Q."/>
            <person name="Xie B."/>
            <person name="Cheng X."/>
        </authorList>
    </citation>
    <scope>NUCLEOTIDE SEQUENCE [LARGE SCALE GENOMIC DNA]</scope>
    <source>
        <strain evidence="7 8">IJ1G</strain>
    </source>
</reference>
<keyword evidence="5" id="KW-0812">Transmembrane</keyword>
<keyword evidence="1" id="KW-0285">Flavoprotein</keyword>
<comment type="caution">
    <text evidence="7">The sequence shown here is derived from an EMBL/GenBank/DDBJ whole genome shotgun (WGS) entry which is preliminary data.</text>
</comment>
<accession>A0A545V5R3</accession>
<feature type="transmembrane region" description="Helical" evidence="5">
    <location>
        <begin position="402"/>
        <end position="422"/>
    </location>
</feature>
<dbReference type="OrthoDB" id="655030at2759"/>
<dbReference type="STRING" id="43265.A0A545V5R3"/>
<keyword evidence="4 7" id="KW-0503">Monooxygenase</keyword>
<evidence type="ECO:0000256" key="3">
    <source>
        <dbReference type="ARBA" id="ARBA00023002"/>
    </source>
</evidence>
<evidence type="ECO:0000256" key="4">
    <source>
        <dbReference type="ARBA" id="ARBA00023033"/>
    </source>
</evidence>
<organism evidence="7 8">
    <name type="scientific">Cordyceps javanica</name>
    <dbReference type="NCBI Taxonomy" id="43265"/>
    <lineage>
        <taxon>Eukaryota</taxon>
        <taxon>Fungi</taxon>
        <taxon>Dikarya</taxon>
        <taxon>Ascomycota</taxon>
        <taxon>Pezizomycotina</taxon>
        <taxon>Sordariomycetes</taxon>
        <taxon>Hypocreomycetidae</taxon>
        <taxon>Hypocreales</taxon>
        <taxon>Cordycipitaceae</taxon>
        <taxon>Cordyceps</taxon>
    </lineage>
</organism>
<keyword evidence="5" id="KW-1133">Transmembrane helix</keyword>
<evidence type="ECO:0000256" key="1">
    <source>
        <dbReference type="ARBA" id="ARBA00022630"/>
    </source>
</evidence>
<protein>
    <submittedName>
        <fullName evidence="7">Monooxygenase</fullName>
    </submittedName>
</protein>
<evidence type="ECO:0000256" key="5">
    <source>
        <dbReference type="SAM" id="Phobius"/>
    </source>
</evidence>
<dbReference type="AlphaFoldDB" id="A0A545V5R3"/>
<dbReference type="InterPro" id="IPR036188">
    <property type="entry name" value="FAD/NAD-bd_sf"/>
</dbReference>
<dbReference type="InterPro" id="IPR002938">
    <property type="entry name" value="FAD-bd"/>
</dbReference>
<dbReference type="EMBL" id="SPUK01000005">
    <property type="protein sequence ID" value="TQV97055.1"/>
    <property type="molecule type" value="Genomic_DNA"/>
</dbReference>
<keyword evidence="8" id="KW-1185">Reference proteome</keyword>
<evidence type="ECO:0000259" key="6">
    <source>
        <dbReference type="Pfam" id="PF01494"/>
    </source>
</evidence>
<dbReference type="PANTHER" id="PTHR46972:SF1">
    <property type="entry name" value="FAD DEPENDENT OXIDOREDUCTASE DOMAIN-CONTAINING PROTEIN"/>
    <property type="match status" value="1"/>
</dbReference>
<keyword evidence="2" id="KW-0274">FAD</keyword>
<dbReference type="PRINTS" id="PR00420">
    <property type="entry name" value="RNGMNOXGNASE"/>
</dbReference>
<name>A0A545V5R3_9HYPO</name>
<dbReference type="Pfam" id="PF01494">
    <property type="entry name" value="FAD_binding_3"/>
    <property type="match status" value="1"/>
</dbReference>
<evidence type="ECO:0000313" key="7">
    <source>
        <dbReference type="EMBL" id="TQV97055.1"/>
    </source>
</evidence>
<dbReference type="GO" id="GO:0071949">
    <property type="term" value="F:FAD binding"/>
    <property type="evidence" value="ECO:0007669"/>
    <property type="project" value="InterPro"/>
</dbReference>
<keyword evidence="3" id="KW-0560">Oxidoreductase</keyword>
<dbReference type="GO" id="GO:0004497">
    <property type="term" value="F:monooxygenase activity"/>
    <property type="evidence" value="ECO:0007669"/>
    <property type="project" value="UniProtKB-KW"/>
</dbReference>